<feature type="transmembrane region" description="Helical" evidence="2">
    <location>
        <begin position="16"/>
        <end position="38"/>
    </location>
</feature>
<name>A0A9P6HRW5_9AGAM</name>
<keyword evidence="4" id="KW-1185">Reference proteome</keyword>
<comment type="caution">
    <text evidence="3">The sequence shown here is derived from an EMBL/GenBank/DDBJ whole genome shotgun (WGS) entry which is preliminary data.</text>
</comment>
<feature type="compositionally biased region" description="Polar residues" evidence="1">
    <location>
        <begin position="207"/>
        <end position="219"/>
    </location>
</feature>
<feature type="region of interest" description="Disordered" evidence="1">
    <location>
        <begin position="397"/>
        <end position="431"/>
    </location>
</feature>
<reference evidence="3" key="2">
    <citation type="submission" date="2020-11" db="EMBL/GenBank/DDBJ databases">
        <authorList>
            <consortium name="DOE Joint Genome Institute"/>
            <person name="Kuo A."/>
            <person name="Miyauchi S."/>
            <person name="Kiss E."/>
            <person name="Drula E."/>
            <person name="Kohler A."/>
            <person name="Sanchez-Garcia M."/>
            <person name="Andreopoulos B."/>
            <person name="Barry K.W."/>
            <person name="Bonito G."/>
            <person name="Buee M."/>
            <person name="Carver A."/>
            <person name="Chen C."/>
            <person name="Cichocki N."/>
            <person name="Clum A."/>
            <person name="Culley D."/>
            <person name="Crous P.W."/>
            <person name="Fauchery L."/>
            <person name="Girlanda M."/>
            <person name="Hayes R."/>
            <person name="Keri Z."/>
            <person name="Labutti K."/>
            <person name="Lipzen A."/>
            <person name="Lombard V."/>
            <person name="Magnuson J."/>
            <person name="Maillard F."/>
            <person name="Morin E."/>
            <person name="Murat C."/>
            <person name="Nolan M."/>
            <person name="Ohm R."/>
            <person name="Pangilinan J."/>
            <person name="Pereira M."/>
            <person name="Perotto S."/>
            <person name="Peter M."/>
            <person name="Riley R."/>
            <person name="Sitrit Y."/>
            <person name="Stielow B."/>
            <person name="Szollosi G."/>
            <person name="Zifcakova L."/>
            <person name="Stursova M."/>
            <person name="Spatafora J.W."/>
            <person name="Tedersoo L."/>
            <person name="Vaario L.-M."/>
            <person name="Yamada A."/>
            <person name="Yan M."/>
            <person name="Wang P."/>
            <person name="Xu J."/>
            <person name="Bruns T."/>
            <person name="Baldrian P."/>
            <person name="Vilgalys R."/>
            <person name="Henrissat B."/>
            <person name="Grigoriev I.V."/>
            <person name="Hibbett D."/>
            <person name="Nagy L.G."/>
            <person name="Martin F.M."/>
        </authorList>
    </citation>
    <scope>NUCLEOTIDE SEQUENCE</scope>
    <source>
        <strain evidence="3">UH-Tt-Lm1</strain>
    </source>
</reference>
<feature type="transmembrane region" description="Helical" evidence="2">
    <location>
        <begin position="85"/>
        <end position="108"/>
    </location>
</feature>
<evidence type="ECO:0000256" key="1">
    <source>
        <dbReference type="SAM" id="MobiDB-lite"/>
    </source>
</evidence>
<feature type="region of interest" description="Disordered" evidence="1">
    <location>
        <begin position="342"/>
        <end position="367"/>
    </location>
</feature>
<feature type="compositionally biased region" description="Polar residues" evidence="1">
    <location>
        <begin position="342"/>
        <end position="354"/>
    </location>
</feature>
<feature type="region of interest" description="Disordered" evidence="1">
    <location>
        <begin position="302"/>
        <end position="325"/>
    </location>
</feature>
<proteinExistence type="predicted"/>
<organism evidence="3 4">
    <name type="scientific">Thelephora terrestris</name>
    <dbReference type="NCBI Taxonomy" id="56493"/>
    <lineage>
        <taxon>Eukaryota</taxon>
        <taxon>Fungi</taxon>
        <taxon>Dikarya</taxon>
        <taxon>Basidiomycota</taxon>
        <taxon>Agaricomycotina</taxon>
        <taxon>Agaricomycetes</taxon>
        <taxon>Thelephorales</taxon>
        <taxon>Thelephoraceae</taxon>
        <taxon>Thelephora</taxon>
    </lineage>
</organism>
<evidence type="ECO:0000313" key="4">
    <source>
        <dbReference type="Proteomes" id="UP000736335"/>
    </source>
</evidence>
<evidence type="ECO:0000256" key="2">
    <source>
        <dbReference type="SAM" id="Phobius"/>
    </source>
</evidence>
<evidence type="ECO:0008006" key="5">
    <source>
        <dbReference type="Google" id="ProtNLM"/>
    </source>
</evidence>
<reference evidence="3" key="1">
    <citation type="journal article" date="2020" name="Nat. Commun.">
        <title>Large-scale genome sequencing of mycorrhizal fungi provides insights into the early evolution of symbiotic traits.</title>
        <authorList>
            <person name="Miyauchi S."/>
            <person name="Kiss E."/>
            <person name="Kuo A."/>
            <person name="Drula E."/>
            <person name="Kohler A."/>
            <person name="Sanchez-Garcia M."/>
            <person name="Morin E."/>
            <person name="Andreopoulos B."/>
            <person name="Barry K.W."/>
            <person name="Bonito G."/>
            <person name="Buee M."/>
            <person name="Carver A."/>
            <person name="Chen C."/>
            <person name="Cichocki N."/>
            <person name="Clum A."/>
            <person name="Culley D."/>
            <person name="Crous P.W."/>
            <person name="Fauchery L."/>
            <person name="Girlanda M."/>
            <person name="Hayes R.D."/>
            <person name="Keri Z."/>
            <person name="LaButti K."/>
            <person name="Lipzen A."/>
            <person name="Lombard V."/>
            <person name="Magnuson J."/>
            <person name="Maillard F."/>
            <person name="Murat C."/>
            <person name="Nolan M."/>
            <person name="Ohm R.A."/>
            <person name="Pangilinan J."/>
            <person name="Pereira M.F."/>
            <person name="Perotto S."/>
            <person name="Peter M."/>
            <person name="Pfister S."/>
            <person name="Riley R."/>
            <person name="Sitrit Y."/>
            <person name="Stielow J.B."/>
            <person name="Szollosi G."/>
            <person name="Zifcakova L."/>
            <person name="Stursova M."/>
            <person name="Spatafora J.W."/>
            <person name="Tedersoo L."/>
            <person name="Vaario L.M."/>
            <person name="Yamada A."/>
            <person name="Yan M."/>
            <person name="Wang P."/>
            <person name="Xu J."/>
            <person name="Bruns T."/>
            <person name="Baldrian P."/>
            <person name="Vilgalys R."/>
            <person name="Dunand C."/>
            <person name="Henrissat B."/>
            <person name="Grigoriev I.V."/>
            <person name="Hibbett D."/>
            <person name="Nagy L.G."/>
            <person name="Martin F.M."/>
        </authorList>
    </citation>
    <scope>NUCLEOTIDE SEQUENCE</scope>
    <source>
        <strain evidence="3">UH-Tt-Lm1</strain>
    </source>
</reference>
<dbReference type="AlphaFoldDB" id="A0A9P6HRW5"/>
<accession>A0A9P6HRW5</accession>
<evidence type="ECO:0000313" key="3">
    <source>
        <dbReference type="EMBL" id="KAF9792762.1"/>
    </source>
</evidence>
<gene>
    <name evidence="3" type="ORF">BJ322DRAFT_74207</name>
</gene>
<protein>
    <recommendedName>
        <fullName evidence="5">Transmembrane protein</fullName>
    </recommendedName>
</protein>
<keyword evidence="2" id="KW-1133">Transmembrane helix</keyword>
<sequence>MNANTKIPRLISRPFLVLRLVVFVVLLMLNILILSFAAFNITASRTWDEYVSAGSSLAVFNSSVFLFISMLLLGERQYSHAIPPVSMLLSEVSWVTFMAVLTFVSSVLSTRLGPAKMCLSTPVNMAMCSSSILVLPVSWMNFFIFFSYSVTLLIVTVLHAPFIPDIWHSTVSEIPWFDLSASPSEKFDLECQTVSDDASRSAHSLPGSRQNLDDQNQSLRAPPKAPWLSIPRGSFTLSVASFTPAWAKQHNVGLTRGLHNPFNRSSDEGSANHHGVPVQHPTRAITKPTYESRLHEKLERPFAAPWKHGAAASKVPGDSDKERSLQPLTGFHNLLGWPAATTSSESYNRDQGTGKQDVDRSSNTTVTTTTAVLLSPSDRRSVNSLFPHDVREEEWNLPVTKPPFRNGRGEGWTTAGAAQGTPHAGKGRGRR</sequence>
<keyword evidence="2" id="KW-0812">Transmembrane</keyword>
<feature type="transmembrane region" description="Helical" evidence="2">
    <location>
        <begin position="50"/>
        <end position="73"/>
    </location>
</feature>
<dbReference type="OrthoDB" id="3188789at2759"/>
<dbReference type="EMBL" id="WIUZ02000001">
    <property type="protein sequence ID" value="KAF9792762.1"/>
    <property type="molecule type" value="Genomic_DNA"/>
</dbReference>
<dbReference type="Proteomes" id="UP000736335">
    <property type="component" value="Unassembled WGS sequence"/>
</dbReference>
<keyword evidence="2" id="KW-0472">Membrane</keyword>
<feature type="region of interest" description="Disordered" evidence="1">
    <location>
        <begin position="199"/>
        <end position="225"/>
    </location>
</feature>